<proteinExistence type="predicted"/>
<keyword evidence="1" id="KW-1133">Transmembrane helix</keyword>
<accession>A0A8T3V989</accession>
<organism evidence="2 3">
    <name type="scientific">Methanobrevibacter thaueri</name>
    <dbReference type="NCBI Taxonomy" id="190975"/>
    <lineage>
        <taxon>Archaea</taxon>
        <taxon>Methanobacteriati</taxon>
        <taxon>Methanobacteriota</taxon>
        <taxon>Methanomada group</taxon>
        <taxon>Methanobacteria</taxon>
        <taxon>Methanobacteriales</taxon>
        <taxon>Methanobacteriaceae</taxon>
        <taxon>Methanobrevibacter</taxon>
    </lineage>
</organism>
<dbReference type="AlphaFoldDB" id="A0A8T3V989"/>
<evidence type="ECO:0000313" key="2">
    <source>
        <dbReference type="EMBL" id="MBE6501420.1"/>
    </source>
</evidence>
<evidence type="ECO:0000256" key="1">
    <source>
        <dbReference type="SAM" id="Phobius"/>
    </source>
</evidence>
<feature type="transmembrane region" description="Helical" evidence="1">
    <location>
        <begin position="7"/>
        <end position="23"/>
    </location>
</feature>
<keyword evidence="1" id="KW-0812">Transmembrane</keyword>
<gene>
    <name evidence="2" type="ORF">E7Z79_03155</name>
</gene>
<protein>
    <submittedName>
        <fullName evidence="2">Uncharacterized protein</fullName>
    </submittedName>
</protein>
<reference evidence="2" key="1">
    <citation type="submission" date="2019-04" db="EMBL/GenBank/DDBJ databases">
        <title>Evolution of Biomass-Degrading Anaerobic Consortia Revealed by Metagenomics.</title>
        <authorList>
            <person name="Peng X."/>
        </authorList>
    </citation>
    <scope>NUCLEOTIDE SEQUENCE</scope>
    <source>
        <strain evidence="2">SIG18</strain>
    </source>
</reference>
<dbReference type="RefSeq" id="WP_303738535.1">
    <property type="nucleotide sequence ID" value="NZ_SUTK01000009.1"/>
</dbReference>
<dbReference type="EMBL" id="SUTK01000009">
    <property type="protein sequence ID" value="MBE6501420.1"/>
    <property type="molecule type" value="Genomic_DNA"/>
</dbReference>
<sequence>MRNQEKLIGLLVIILIIFFASYVNEINDVLSGTHDQTIEFGHSATKVPQLWNTTNEPTSNNMSKTPNAITNGYIYIDHWDDWPEDHITSISEAKFREMENGQYNVLKNENVTLDGISVSKQYFSNPSRNNYNVWNHVGVNYVFSKEDTNYAIQVHYFTSQDYNNATFVKEIDECIGEDMDNLHNNNFNAFISTANHIYGIVTGRS</sequence>
<evidence type="ECO:0000313" key="3">
    <source>
        <dbReference type="Proteomes" id="UP000783037"/>
    </source>
</evidence>
<keyword evidence="1" id="KW-0472">Membrane</keyword>
<name>A0A8T3V989_9EURY</name>
<comment type="caution">
    <text evidence="2">The sequence shown here is derived from an EMBL/GenBank/DDBJ whole genome shotgun (WGS) entry which is preliminary data.</text>
</comment>
<dbReference type="Proteomes" id="UP000783037">
    <property type="component" value="Unassembled WGS sequence"/>
</dbReference>